<evidence type="ECO:0000256" key="7">
    <source>
        <dbReference type="ARBA" id="ARBA00022737"/>
    </source>
</evidence>
<keyword evidence="18" id="KW-1185">Reference proteome</keyword>
<dbReference type="Gene3D" id="3.10.580.10">
    <property type="entry name" value="CBS-domain"/>
    <property type="match status" value="1"/>
</dbReference>
<evidence type="ECO:0000256" key="14">
    <source>
        <dbReference type="PIRNR" id="PIRNR006404"/>
    </source>
</evidence>
<evidence type="ECO:0000313" key="17">
    <source>
        <dbReference type="EMBL" id="MFD1658165.1"/>
    </source>
</evidence>
<dbReference type="Pfam" id="PF00571">
    <property type="entry name" value="CBS"/>
    <property type="match status" value="2"/>
</dbReference>
<dbReference type="PROSITE" id="PS51371">
    <property type="entry name" value="CBS"/>
    <property type="match status" value="2"/>
</dbReference>
<reference evidence="18" key="1">
    <citation type="journal article" date="2019" name="Int. J. Syst. Evol. Microbiol.">
        <title>The Global Catalogue of Microorganisms (GCM) 10K type strain sequencing project: providing services to taxonomists for standard genome sequencing and annotation.</title>
        <authorList>
            <consortium name="The Broad Institute Genomics Platform"/>
            <consortium name="The Broad Institute Genome Sequencing Center for Infectious Disease"/>
            <person name="Wu L."/>
            <person name="Ma J."/>
        </authorList>
    </citation>
    <scope>NUCLEOTIDE SEQUENCE [LARGE SCALE GENOMIC DNA]</scope>
    <source>
        <strain evidence="18">CGMCC 1.12470</strain>
    </source>
</reference>
<dbReference type="PANTHER" id="PTHR39188">
    <property type="entry name" value="MEMBRANE-ASSOCIATED ZINC METALLOPROTEASE M50B"/>
    <property type="match status" value="1"/>
</dbReference>
<evidence type="ECO:0000256" key="5">
    <source>
        <dbReference type="ARBA" id="ARBA00022692"/>
    </source>
</evidence>
<dbReference type="PIRSF" id="PIRSF006404">
    <property type="entry name" value="UCP006404_Pept_M50_CBS"/>
    <property type="match status" value="1"/>
</dbReference>
<evidence type="ECO:0000256" key="12">
    <source>
        <dbReference type="ARBA" id="ARBA00023122"/>
    </source>
</evidence>
<evidence type="ECO:0000259" key="16">
    <source>
        <dbReference type="PROSITE" id="PS51371"/>
    </source>
</evidence>
<evidence type="ECO:0000256" key="15">
    <source>
        <dbReference type="PROSITE-ProRule" id="PRU00703"/>
    </source>
</evidence>
<accession>A0ABW4IPQ4</accession>
<keyword evidence="8 14" id="KW-0378">Hydrolase</keyword>
<name>A0ABW4IPQ4_9ACTN</name>
<dbReference type="InterPro" id="IPR016483">
    <property type="entry name" value="UCP006404_Pept_M50_CBS"/>
</dbReference>
<dbReference type="InterPro" id="IPR000644">
    <property type="entry name" value="CBS_dom"/>
</dbReference>
<keyword evidence="5 14" id="KW-0812">Transmembrane</keyword>
<evidence type="ECO:0000256" key="3">
    <source>
        <dbReference type="ARBA" id="ARBA00022475"/>
    </source>
</evidence>
<protein>
    <recommendedName>
        <fullName evidence="14">Zinc metalloprotease</fullName>
    </recommendedName>
</protein>
<keyword evidence="10 14" id="KW-1133">Transmembrane helix</keyword>
<evidence type="ECO:0000313" key="18">
    <source>
        <dbReference type="Proteomes" id="UP001597261"/>
    </source>
</evidence>
<evidence type="ECO:0000256" key="10">
    <source>
        <dbReference type="ARBA" id="ARBA00022989"/>
    </source>
</evidence>
<evidence type="ECO:0000256" key="11">
    <source>
        <dbReference type="ARBA" id="ARBA00023049"/>
    </source>
</evidence>
<keyword evidence="4 14" id="KW-0645">Protease</keyword>
<keyword evidence="7" id="KW-0677">Repeat</keyword>
<feature type="domain" description="CBS" evidence="16">
    <location>
        <begin position="319"/>
        <end position="377"/>
    </location>
</feature>
<evidence type="ECO:0000256" key="9">
    <source>
        <dbReference type="ARBA" id="ARBA00022833"/>
    </source>
</evidence>
<evidence type="ECO:0000256" key="2">
    <source>
        <dbReference type="ARBA" id="ARBA00007931"/>
    </source>
</evidence>
<feature type="transmembrane region" description="Helical" evidence="14">
    <location>
        <begin position="210"/>
        <end position="233"/>
    </location>
</feature>
<keyword evidence="11 14" id="KW-0482">Metalloprotease</keyword>
<dbReference type="InterPro" id="IPR008915">
    <property type="entry name" value="Peptidase_M50"/>
</dbReference>
<keyword evidence="12 15" id="KW-0129">CBS domain</keyword>
<evidence type="ECO:0000256" key="8">
    <source>
        <dbReference type="ARBA" id="ARBA00022801"/>
    </source>
</evidence>
<evidence type="ECO:0000256" key="6">
    <source>
        <dbReference type="ARBA" id="ARBA00022723"/>
    </source>
</evidence>
<gene>
    <name evidence="17" type="ORF">ACFSL4_08035</name>
</gene>
<dbReference type="SMART" id="SM00116">
    <property type="entry name" value="CBS"/>
    <property type="match status" value="2"/>
</dbReference>
<comment type="caution">
    <text evidence="17">The sequence shown here is derived from an EMBL/GenBank/DDBJ whole genome shotgun (WGS) entry which is preliminary data.</text>
</comment>
<feature type="transmembrane region" description="Helical" evidence="14">
    <location>
        <begin position="52"/>
        <end position="70"/>
    </location>
</feature>
<dbReference type="CDD" id="cd06164">
    <property type="entry name" value="S2P-M50_SpoIVFB_CBS"/>
    <property type="match status" value="1"/>
</dbReference>
<dbReference type="SUPFAM" id="SSF54631">
    <property type="entry name" value="CBS-domain pair"/>
    <property type="match status" value="1"/>
</dbReference>
<evidence type="ECO:0000256" key="4">
    <source>
        <dbReference type="ARBA" id="ARBA00022670"/>
    </source>
</evidence>
<sequence length="384" mass="40849">MAAVRATFSLGRVAGIRVGVHWSVLVIFLVILVGLARGGFREAHPDRPAWQYWFASAVTAAVFLLSLLAHEISHALVARRNGVSVDDITLWLLGGVARLKSEASTPRAELRIAGVGPLVSLLLGGLFVLAAVLLDRLSDAGLVVEALAWLAGINILLAVFNALPAAPLDGGRLLRAVVWWKTGNRLRATMVATSAGRVMGWLLVGLGLYLVLVGAVFSGIWLVVIGWFVIAMATTEGGQARLHELLGGIPVSEAMTPDPVTVRATATISEFLADPRYRYRHSAFPVVDDGDTAVGLVTLRGADAVRETERASTAVARVMVPIDDLPTPHPHDPLARIVPELQAGPVHRALVLDGSRLVGIVTSSDISRVASWLSSSSAWRGRTI</sequence>
<keyword evidence="3 14" id="KW-1003">Cell membrane</keyword>
<dbReference type="GO" id="GO:0008233">
    <property type="term" value="F:peptidase activity"/>
    <property type="evidence" value="ECO:0007669"/>
    <property type="project" value="UniProtKB-KW"/>
</dbReference>
<comment type="subcellular location">
    <subcellularLocation>
        <location evidence="1 14">Cell membrane</location>
        <topology evidence="1 14">Multi-pass membrane protein</topology>
    </subcellularLocation>
</comment>
<dbReference type="InterPro" id="IPR046342">
    <property type="entry name" value="CBS_dom_sf"/>
</dbReference>
<dbReference type="PANTHER" id="PTHR39188:SF3">
    <property type="entry name" value="STAGE IV SPORULATION PROTEIN FB"/>
    <property type="match status" value="1"/>
</dbReference>
<proteinExistence type="inferred from homology"/>
<dbReference type="GO" id="GO:0006508">
    <property type="term" value="P:proteolysis"/>
    <property type="evidence" value="ECO:0007669"/>
    <property type="project" value="UniProtKB-KW"/>
</dbReference>
<evidence type="ECO:0000256" key="13">
    <source>
        <dbReference type="ARBA" id="ARBA00023136"/>
    </source>
</evidence>
<feature type="transmembrane region" description="Helical" evidence="14">
    <location>
        <begin position="20"/>
        <end position="40"/>
    </location>
</feature>
<feature type="transmembrane region" description="Helical" evidence="14">
    <location>
        <begin position="146"/>
        <end position="166"/>
    </location>
</feature>
<dbReference type="Proteomes" id="UP001597261">
    <property type="component" value="Unassembled WGS sequence"/>
</dbReference>
<evidence type="ECO:0000256" key="1">
    <source>
        <dbReference type="ARBA" id="ARBA00004651"/>
    </source>
</evidence>
<dbReference type="Pfam" id="PF02163">
    <property type="entry name" value="Peptidase_M50"/>
    <property type="match status" value="2"/>
</dbReference>
<comment type="cofactor">
    <cofactor evidence="14">
        <name>Zn(2+)</name>
        <dbReference type="ChEBI" id="CHEBI:29105"/>
    </cofactor>
    <text evidence="14">Binds 1 zinc ion per subunit.</text>
</comment>
<keyword evidence="9 14" id="KW-0862">Zinc</keyword>
<keyword evidence="6 14" id="KW-0479">Metal-binding</keyword>
<feature type="domain" description="CBS" evidence="16">
    <location>
        <begin position="255"/>
        <end position="312"/>
    </location>
</feature>
<dbReference type="RefSeq" id="WP_381080024.1">
    <property type="nucleotide sequence ID" value="NZ_JBHUDX010000020.1"/>
</dbReference>
<dbReference type="EMBL" id="JBHUDX010000020">
    <property type="protein sequence ID" value="MFD1658165.1"/>
    <property type="molecule type" value="Genomic_DNA"/>
</dbReference>
<feature type="transmembrane region" description="Helical" evidence="14">
    <location>
        <begin position="110"/>
        <end position="134"/>
    </location>
</feature>
<keyword evidence="13 14" id="KW-0472">Membrane</keyword>
<comment type="similarity">
    <text evidence="2 14">Belongs to the peptidase M50B family.</text>
</comment>
<organism evidence="17 18">
    <name type="scientific">Streptomyces caeni</name>
    <dbReference type="NCBI Taxonomy" id="2307231"/>
    <lineage>
        <taxon>Bacteria</taxon>
        <taxon>Bacillati</taxon>
        <taxon>Actinomycetota</taxon>
        <taxon>Actinomycetes</taxon>
        <taxon>Kitasatosporales</taxon>
        <taxon>Streptomycetaceae</taxon>
        <taxon>Streptomyces</taxon>
    </lineage>
</organism>